<dbReference type="Pfam" id="PF25431">
    <property type="entry name" value="zf-C17orf113"/>
    <property type="match status" value="1"/>
</dbReference>
<evidence type="ECO:0000256" key="2">
    <source>
        <dbReference type="ARBA" id="ARBA00023242"/>
    </source>
</evidence>
<dbReference type="SMART" id="SM00597">
    <property type="entry name" value="ZnF_TTF"/>
    <property type="match status" value="1"/>
</dbReference>
<keyword evidence="8" id="KW-1185">Reference proteome</keyword>
<reference evidence="7 8" key="1">
    <citation type="journal article" date="2024" name="Ann. Entomol. Soc. Am.">
        <title>Genomic analyses of the southern and eastern yellowjacket wasps (Hymenoptera: Vespidae) reveal evolutionary signatures of social life.</title>
        <authorList>
            <person name="Catto M.A."/>
            <person name="Caine P.B."/>
            <person name="Orr S.E."/>
            <person name="Hunt B.G."/>
            <person name="Goodisman M.A.D."/>
        </authorList>
    </citation>
    <scope>NUCLEOTIDE SEQUENCE [LARGE SCALE GENOMIC DNA]</scope>
    <source>
        <strain evidence="7">232</strain>
        <tissue evidence="7">Head and thorax</tissue>
    </source>
</reference>
<dbReference type="SUPFAM" id="SSF54695">
    <property type="entry name" value="POZ domain"/>
    <property type="match status" value="1"/>
</dbReference>
<dbReference type="Proteomes" id="UP001607303">
    <property type="component" value="Unassembled WGS sequence"/>
</dbReference>
<keyword evidence="3" id="KW-0862">Zinc</keyword>
<evidence type="ECO:0000256" key="3">
    <source>
        <dbReference type="PROSITE-ProRule" id="PRU00042"/>
    </source>
</evidence>
<dbReference type="GO" id="GO:0005634">
    <property type="term" value="C:nucleus"/>
    <property type="evidence" value="ECO:0007669"/>
    <property type="project" value="UniProtKB-SubCell"/>
</dbReference>
<evidence type="ECO:0000259" key="5">
    <source>
        <dbReference type="PROSITE" id="PS50097"/>
    </source>
</evidence>
<dbReference type="InterPro" id="IPR000210">
    <property type="entry name" value="BTB/POZ_dom"/>
</dbReference>
<dbReference type="Pfam" id="PF00651">
    <property type="entry name" value="BTB"/>
    <property type="match status" value="1"/>
</dbReference>
<evidence type="ECO:0000256" key="1">
    <source>
        <dbReference type="ARBA" id="ARBA00004123"/>
    </source>
</evidence>
<dbReference type="SMART" id="SM00225">
    <property type="entry name" value="BTB"/>
    <property type="match status" value="1"/>
</dbReference>
<dbReference type="InterPro" id="IPR011333">
    <property type="entry name" value="SKP1/BTB/POZ_sf"/>
</dbReference>
<dbReference type="AlphaFoldDB" id="A0ABD2CUG1"/>
<keyword evidence="2" id="KW-0539">Nucleus</keyword>
<accession>A0ABD2CUG1</accession>
<gene>
    <name evidence="7" type="ORF">V1477_003294</name>
</gene>
<dbReference type="EMBL" id="JAYRBN010000031">
    <property type="protein sequence ID" value="KAL2748651.1"/>
    <property type="molecule type" value="Genomic_DNA"/>
</dbReference>
<protein>
    <submittedName>
        <fullName evidence="7">Zinc finger and BTB domain-containing protein 34-like isoform X1</fullName>
    </submittedName>
</protein>
<dbReference type="Gene3D" id="3.30.160.60">
    <property type="entry name" value="Classic Zinc Finger"/>
    <property type="match status" value="1"/>
</dbReference>
<feature type="domain" description="BTB" evidence="5">
    <location>
        <begin position="180"/>
        <end position="245"/>
    </location>
</feature>
<proteinExistence type="predicted"/>
<dbReference type="PROSITE" id="PS50157">
    <property type="entry name" value="ZINC_FINGER_C2H2_2"/>
    <property type="match status" value="1"/>
</dbReference>
<keyword evidence="3" id="KW-0863">Zinc-finger</keyword>
<evidence type="ECO:0000313" key="8">
    <source>
        <dbReference type="Proteomes" id="UP001607303"/>
    </source>
</evidence>
<sequence>MHEGQKYFKNKAVGIGRLVWQWTLRVGWRCNGKKFAKGEGMCGADGWLENRQSRNRVFTEAGRLVWLRRATADNGAQASRILTLPKTLSSSYWIFVVYVGGTYCVKHGGRCVGLESRYNHRRGIVRTIGGRCGQFRAASLVVGSGLEIDKMDQQYCLRWNNHPANLTDVLSSLLAREALCDVTLACVGETFKAHQTILSACSPYFETIFLQNTHPHPIIFLKDVNDTEMKALLHFMYKGEVNVSQHLLPMFLKTAEALQIRGLTDNSVNNKTGEKSPSPEPEAQTGGRHTDSPNLQSHPEKRKRKFSGSYDVSLTGPPSERFMSDSQASSQCNYKSSPPVIPKVNNALGTELEDGGRPMSPASQPQAPIKQELDHHLSDFHDNISLPTNVEWIVRRDGKSDETVDVQNMTPNHPDSPVMRVSRESTIMAGGSLCINMSGTMREFEDQHNSLQNRILPINAEHSEYKNDEVETNSQYLSLSECNKNVKLSLINNNDHLGSIRVNSSQQGMSVIQSTLSTALQRNTLQGRKGGRFKLGWLDTYPWLQYDEQSNLMYCKYCRKWSDSIPEIRTSFAAGNGNFRLEIINHHDKCKAHKLCGHTVGLLGEDGGPTAGALSDGVSGIESSEHHNPPEMLDGLDDTSKCMGNTLDLRNRGKICMQVLQEYFFSTSVSYNFYEHPSISESGKRHLIIPGTSGSCKKEKDISKDGQNKVDHSNVSTECCKLCGKSVANIKKHMKSHFPDKYQCQICMISLTRSDNLKRHIKLKHGIREGSLISPFMRLEPKHFLAKAESAYLT</sequence>
<dbReference type="PANTHER" id="PTHR23110:SF107">
    <property type="entry name" value="SEX DETERMINATION PROTEIN FRUITLESS"/>
    <property type="match status" value="1"/>
</dbReference>
<comment type="caution">
    <text evidence="7">The sequence shown here is derived from an EMBL/GenBank/DDBJ whole genome shotgun (WGS) entry which is preliminary data.</text>
</comment>
<dbReference type="Gene3D" id="3.30.710.10">
    <property type="entry name" value="Potassium Channel Kv1.1, Chain A"/>
    <property type="match status" value="1"/>
</dbReference>
<name>A0ABD2CUG1_VESMC</name>
<dbReference type="GO" id="GO:0003006">
    <property type="term" value="P:developmental process involved in reproduction"/>
    <property type="evidence" value="ECO:0007669"/>
    <property type="project" value="UniProtKB-ARBA"/>
</dbReference>
<dbReference type="GO" id="GO:0048513">
    <property type="term" value="P:animal organ development"/>
    <property type="evidence" value="ECO:0007669"/>
    <property type="project" value="UniProtKB-ARBA"/>
</dbReference>
<feature type="compositionally biased region" description="Polar residues" evidence="4">
    <location>
        <begin position="324"/>
        <end position="336"/>
    </location>
</feature>
<dbReference type="SMART" id="SM00355">
    <property type="entry name" value="ZnF_C2H2"/>
    <property type="match status" value="2"/>
</dbReference>
<keyword evidence="3" id="KW-0479">Metal-binding</keyword>
<dbReference type="PROSITE" id="PS00028">
    <property type="entry name" value="ZINC_FINGER_C2H2_1"/>
    <property type="match status" value="1"/>
</dbReference>
<organism evidence="7 8">
    <name type="scientific">Vespula maculifrons</name>
    <name type="common">Eastern yellow jacket</name>
    <name type="synonym">Wasp</name>
    <dbReference type="NCBI Taxonomy" id="7453"/>
    <lineage>
        <taxon>Eukaryota</taxon>
        <taxon>Metazoa</taxon>
        <taxon>Ecdysozoa</taxon>
        <taxon>Arthropoda</taxon>
        <taxon>Hexapoda</taxon>
        <taxon>Insecta</taxon>
        <taxon>Pterygota</taxon>
        <taxon>Neoptera</taxon>
        <taxon>Endopterygota</taxon>
        <taxon>Hymenoptera</taxon>
        <taxon>Apocrita</taxon>
        <taxon>Aculeata</taxon>
        <taxon>Vespoidea</taxon>
        <taxon>Vespidae</taxon>
        <taxon>Vespinae</taxon>
        <taxon>Vespula</taxon>
    </lineage>
</organism>
<dbReference type="PANTHER" id="PTHR23110">
    <property type="entry name" value="BTB DOMAIN TRANSCRIPTION FACTOR"/>
    <property type="match status" value="1"/>
</dbReference>
<dbReference type="GO" id="GO:0008270">
    <property type="term" value="F:zinc ion binding"/>
    <property type="evidence" value="ECO:0007669"/>
    <property type="project" value="UniProtKB-KW"/>
</dbReference>
<dbReference type="InterPro" id="IPR051095">
    <property type="entry name" value="Dros_DevTransReg"/>
</dbReference>
<feature type="region of interest" description="Disordered" evidence="4">
    <location>
        <begin position="265"/>
        <end position="366"/>
    </location>
</feature>
<evidence type="ECO:0000313" key="7">
    <source>
        <dbReference type="EMBL" id="KAL2748651.1"/>
    </source>
</evidence>
<evidence type="ECO:0000256" key="4">
    <source>
        <dbReference type="SAM" id="MobiDB-lite"/>
    </source>
</evidence>
<dbReference type="GO" id="GO:0048468">
    <property type="term" value="P:cell development"/>
    <property type="evidence" value="ECO:0007669"/>
    <property type="project" value="UniProtKB-ARBA"/>
</dbReference>
<feature type="domain" description="C2H2-type" evidence="6">
    <location>
        <begin position="742"/>
        <end position="765"/>
    </location>
</feature>
<dbReference type="FunFam" id="3.30.710.10:FF:000138">
    <property type="entry name" value="Fruitless, isoform N"/>
    <property type="match status" value="1"/>
</dbReference>
<dbReference type="InterPro" id="IPR057456">
    <property type="entry name" value="Znf_C17orf113"/>
</dbReference>
<dbReference type="InterPro" id="IPR013087">
    <property type="entry name" value="Znf_C2H2_type"/>
</dbReference>
<dbReference type="CDD" id="cd18315">
    <property type="entry name" value="BTB_POZ_BAB-like"/>
    <property type="match status" value="1"/>
</dbReference>
<evidence type="ECO:0000259" key="6">
    <source>
        <dbReference type="PROSITE" id="PS50157"/>
    </source>
</evidence>
<comment type="subcellular location">
    <subcellularLocation>
        <location evidence="1">Nucleus</location>
    </subcellularLocation>
</comment>
<dbReference type="InterPro" id="IPR006580">
    <property type="entry name" value="Znf_TTF"/>
</dbReference>
<dbReference type="PROSITE" id="PS50097">
    <property type="entry name" value="BTB"/>
    <property type="match status" value="1"/>
</dbReference>